<evidence type="ECO:0000313" key="2">
    <source>
        <dbReference type="EMBL" id="MCC2119705.1"/>
    </source>
</evidence>
<gene>
    <name evidence="2" type="ORF">LKD75_08925</name>
</gene>
<keyword evidence="1" id="KW-0472">Membrane</keyword>
<accession>A0AAE3A2P5</accession>
<evidence type="ECO:0000256" key="1">
    <source>
        <dbReference type="SAM" id="Phobius"/>
    </source>
</evidence>
<dbReference type="EMBL" id="JAJEPV010000018">
    <property type="protein sequence ID" value="MCC2119705.1"/>
    <property type="molecule type" value="Genomic_DNA"/>
</dbReference>
<feature type="transmembrane region" description="Helical" evidence="1">
    <location>
        <begin position="88"/>
        <end position="108"/>
    </location>
</feature>
<keyword evidence="1" id="KW-0812">Transmembrane</keyword>
<sequence length="411" mass="47287">MTEWVKRLQGYVKIRVWGFAPQRFINLCSNKGILLWNIEKQEDVYTMCIGLRSFYELRPIARKTKVRVVISERYGLPFFVPGMLRRKAFLAGLFLAVAFWLISSLFVWDIQVTGNYQVTDDVFYSFLEQEGIHTGMRRSELNIGELEKQIRRKFSQVTWTSGRLDGTRLVIEVKENDMSVPEVVQDAAGAGKDLVAECNGVITDMIVRCGVPKVSIGSEVAKGDILVEGRIPIYAEDGTVREYRSVTPDADIVLEHTGTFQAYLPADYIRKKYTGRQKTFYFIHFGDREWKPEKKMDFLQYDSVLETCPVKALEYLQIPCMVGRITYREYQKTEYYYTVSEAETVLQKKIMDFLETLDEKGVQIISKDVKIETKRAGWTAHGELLLREAAVSLVDSRAEDTGAEDLDRNED</sequence>
<dbReference type="Proteomes" id="UP001197795">
    <property type="component" value="Unassembled WGS sequence"/>
</dbReference>
<evidence type="ECO:0000313" key="3">
    <source>
        <dbReference type="Proteomes" id="UP001197795"/>
    </source>
</evidence>
<protein>
    <submittedName>
        <fullName evidence="2">Sporulation protein YqfD</fullName>
    </submittedName>
</protein>
<organism evidence="2 3">
    <name type="scientific">Waltera acetigignens</name>
    <dbReference type="NCBI Taxonomy" id="2981769"/>
    <lineage>
        <taxon>Bacteria</taxon>
        <taxon>Bacillati</taxon>
        <taxon>Bacillota</taxon>
        <taxon>Clostridia</taxon>
        <taxon>Lachnospirales</taxon>
        <taxon>Lachnospiraceae</taxon>
        <taxon>Waltera</taxon>
    </lineage>
</organism>
<reference evidence="2 3" key="1">
    <citation type="submission" date="2021-10" db="EMBL/GenBank/DDBJ databases">
        <title>Anaerobic single-cell dispensing facilitates the cultivation of human gut bacteria.</title>
        <authorList>
            <person name="Afrizal A."/>
        </authorList>
    </citation>
    <scope>NUCLEOTIDE SEQUENCE [LARGE SCALE GENOMIC DNA]</scope>
    <source>
        <strain evidence="2 3">CLA-AA-H273</strain>
    </source>
</reference>
<proteinExistence type="predicted"/>
<dbReference type="Pfam" id="PF06898">
    <property type="entry name" value="YqfD"/>
    <property type="match status" value="1"/>
</dbReference>
<dbReference type="InterPro" id="IPR010690">
    <property type="entry name" value="YqfD"/>
</dbReference>
<keyword evidence="3" id="KW-1185">Reference proteome</keyword>
<name>A0AAE3A2P5_9FIRM</name>
<comment type="caution">
    <text evidence="2">The sequence shown here is derived from an EMBL/GenBank/DDBJ whole genome shotgun (WGS) entry which is preliminary data.</text>
</comment>
<dbReference type="RefSeq" id="WP_227733233.1">
    <property type="nucleotide sequence ID" value="NZ_JAJEPV010000018.1"/>
</dbReference>
<keyword evidence="1" id="KW-1133">Transmembrane helix</keyword>
<dbReference type="AlphaFoldDB" id="A0AAE3A2P5"/>